<gene>
    <name evidence="1" type="ORF">K3G42_010580</name>
</gene>
<accession>A0ACB8FNW4</accession>
<evidence type="ECO:0000313" key="2">
    <source>
        <dbReference type="Proteomes" id="UP000827872"/>
    </source>
</evidence>
<dbReference type="EMBL" id="CM037619">
    <property type="protein sequence ID" value="KAH8006660.1"/>
    <property type="molecule type" value="Genomic_DNA"/>
</dbReference>
<keyword evidence="2" id="KW-1185">Reference proteome</keyword>
<reference evidence="1" key="1">
    <citation type="submission" date="2021-08" db="EMBL/GenBank/DDBJ databases">
        <title>The first chromosome-level gecko genome reveals the dynamic sex chromosomes of Neotropical dwarf geckos (Sphaerodactylidae: Sphaerodactylus).</title>
        <authorList>
            <person name="Pinto B.J."/>
            <person name="Keating S.E."/>
            <person name="Gamble T."/>
        </authorList>
    </citation>
    <scope>NUCLEOTIDE SEQUENCE</scope>
    <source>
        <strain evidence="1">TG3544</strain>
    </source>
</reference>
<protein>
    <submittedName>
        <fullName evidence="1">Uncharacterized protein</fullName>
    </submittedName>
</protein>
<proteinExistence type="predicted"/>
<dbReference type="Proteomes" id="UP000827872">
    <property type="component" value="Linkage Group LG06"/>
</dbReference>
<name>A0ACB8FNW4_9SAUR</name>
<sequence length="248" mass="28058">MGKRKGWKRFFCRCLLGAVMENSSEKENVCAATTSTALEHKEEPIYVEMAPLEAQHDAIVEAGNRTYAPSCIKPIVDGENIPWVAFAKIVEAANRKVNPECCLYCYEVYTYQSDSSDDDDEYAPSSAYETSSSEEEEEKPLTPTPSRAATPAPPQETEKYVCVKDSFPDLWNKPVDPTLLARCFRERVNPECCYRCGLIDVFQNVQKCGSYYKPGATLTIFEPFSGDKYEFRKTVDSWVVVPVFKKKL</sequence>
<evidence type="ECO:0000313" key="1">
    <source>
        <dbReference type="EMBL" id="KAH8006660.1"/>
    </source>
</evidence>
<organism evidence="1 2">
    <name type="scientific">Sphaerodactylus townsendi</name>
    <dbReference type="NCBI Taxonomy" id="933632"/>
    <lineage>
        <taxon>Eukaryota</taxon>
        <taxon>Metazoa</taxon>
        <taxon>Chordata</taxon>
        <taxon>Craniata</taxon>
        <taxon>Vertebrata</taxon>
        <taxon>Euteleostomi</taxon>
        <taxon>Lepidosauria</taxon>
        <taxon>Squamata</taxon>
        <taxon>Bifurcata</taxon>
        <taxon>Gekkota</taxon>
        <taxon>Sphaerodactylidae</taxon>
        <taxon>Sphaerodactylus</taxon>
    </lineage>
</organism>
<comment type="caution">
    <text evidence="1">The sequence shown here is derived from an EMBL/GenBank/DDBJ whole genome shotgun (WGS) entry which is preliminary data.</text>
</comment>